<organism evidence="1 2">
    <name type="scientific">Dorcoceras hygrometricum</name>
    <dbReference type="NCBI Taxonomy" id="472368"/>
    <lineage>
        <taxon>Eukaryota</taxon>
        <taxon>Viridiplantae</taxon>
        <taxon>Streptophyta</taxon>
        <taxon>Embryophyta</taxon>
        <taxon>Tracheophyta</taxon>
        <taxon>Spermatophyta</taxon>
        <taxon>Magnoliopsida</taxon>
        <taxon>eudicotyledons</taxon>
        <taxon>Gunneridae</taxon>
        <taxon>Pentapetalae</taxon>
        <taxon>asterids</taxon>
        <taxon>lamiids</taxon>
        <taxon>Lamiales</taxon>
        <taxon>Gesneriaceae</taxon>
        <taxon>Didymocarpoideae</taxon>
        <taxon>Trichosporeae</taxon>
        <taxon>Loxocarpinae</taxon>
        <taxon>Dorcoceras</taxon>
    </lineage>
</organism>
<evidence type="ECO:0000313" key="2">
    <source>
        <dbReference type="Proteomes" id="UP000250235"/>
    </source>
</evidence>
<dbReference type="AlphaFoldDB" id="A0A2Z6ZZY1"/>
<gene>
    <name evidence="1" type="ORF">F511_43257</name>
</gene>
<proteinExistence type="predicted"/>
<dbReference type="EMBL" id="KV020644">
    <property type="protein sequence ID" value="KZV14423.1"/>
    <property type="molecule type" value="Genomic_DNA"/>
</dbReference>
<protein>
    <submittedName>
        <fullName evidence="1">Mucin-5AC-like</fullName>
    </submittedName>
</protein>
<reference evidence="1 2" key="1">
    <citation type="journal article" date="2015" name="Proc. Natl. Acad. Sci. U.S.A.">
        <title>The resurrection genome of Boea hygrometrica: A blueprint for survival of dehydration.</title>
        <authorList>
            <person name="Xiao L."/>
            <person name="Yang G."/>
            <person name="Zhang L."/>
            <person name="Yang X."/>
            <person name="Zhao S."/>
            <person name="Ji Z."/>
            <person name="Zhou Q."/>
            <person name="Hu M."/>
            <person name="Wang Y."/>
            <person name="Chen M."/>
            <person name="Xu Y."/>
            <person name="Jin H."/>
            <person name="Xiao X."/>
            <person name="Hu G."/>
            <person name="Bao F."/>
            <person name="Hu Y."/>
            <person name="Wan P."/>
            <person name="Li L."/>
            <person name="Deng X."/>
            <person name="Kuang T."/>
            <person name="Xiang C."/>
            <person name="Zhu J.K."/>
            <person name="Oliver M.J."/>
            <person name="He Y."/>
        </authorList>
    </citation>
    <scope>NUCLEOTIDE SEQUENCE [LARGE SCALE GENOMIC DNA]</scope>
    <source>
        <strain evidence="2">cv. XS01</strain>
    </source>
</reference>
<accession>A0A2Z6ZZY1</accession>
<evidence type="ECO:0000313" key="1">
    <source>
        <dbReference type="EMBL" id="KZV14423.1"/>
    </source>
</evidence>
<dbReference type="Proteomes" id="UP000250235">
    <property type="component" value="Unassembled WGS sequence"/>
</dbReference>
<keyword evidence="2" id="KW-1185">Reference proteome</keyword>
<sequence>MHVAASSDHPRLPPFELYAPATMDHTVRTKLPRGGGGGATMSLPKSRPESFLYGPPIALPRSPLNRAMVPRTCLNRIHA</sequence>
<name>A0A2Z6ZZY1_9LAMI</name>